<dbReference type="GO" id="GO:0005975">
    <property type="term" value="P:carbohydrate metabolic process"/>
    <property type="evidence" value="ECO:0007669"/>
    <property type="project" value="InterPro"/>
</dbReference>
<organism evidence="4 5">
    <name type="scientific">Stigmatella erecta</name>
    <dbReference type="NCBI Taxonomy" id="83460"/>
    <lineage>
        <taxon>Bacteria</taxon>
        <taxon>Pseudomonadati</taxon>
        <taxon>Myxococcota</taxon>
        <taxon>Myxococcia</taxon>
        <taxon>Myxococcales</taxon>
        <taxon>Cystobacterineae</taxon>
        <taxon>Archangiaceae</taxon>
        <taxon>Stigmatella</taxon>
    </lineage>
</organism>
<dbReference type="InterPro" id="IPR008928">
    <property type="entry name" value="6-hairpin_glycosidase_sf"/>
</dbReference>
<dbReference type="EMBL" id="FOIJ01000003">
    <property type="protein sequence ID" value="SET45545.1"/>
    <property type="molecule type" value="Genomic_DNA"/>
</dbReference>
<dbReference type="GO" id="GO:0030246">
    <property type="term" value="F:carbohydrate binding"/>
    <property type="evidence" value="ECO:0007669"/>
    <property type="project" value="InterPro"/>
</dbReference>
<dbReference type="AlphaFoldDB" id="A0A1I0ELD9"/>
<dbReference type="Pfam" id="PF09137">
    <property type="entry name" value="Glucodextran_N"/>
    <property type="match status" value="1"/>
</dbReference>
<dbReference type="Gene3D" id="2.70.98.10">
    <property type="match status" value="1"/>
</dbReference>
<dbReference type="PANTHER" id="PTHR31616:SF0">
    <property type="entry name" value="GLUCAN 1,4-ALPHA-GLUCOSIDASE"/>
    <property type="match status" value="1"/>
</dbReference>
<evidence type="ECO:0000259" key="3">
    <source>
        <dbReference type="Pfam" id="PF09137"/>
    </source>
</evidence>
<dbReference type="GO" id="GO:0004553">
    <property type="term" value="F:hydrolase activity, hydrolyzing O-glycosyl compounds"/>
    <property type="evidence" value="ECO:0007669"/>
    <property type="project" value="UniProtKB-ARBA"/>
</dbReference>
<dbReference type="SUPFAM" id="SSF74650">
    <property type="entry name" value="Galactose mutarotase-like"/>
    <property type="match status" value="1"/>
</dbReference>
<dbReference type="Pfam" id="PF00723">
    <property type="entry name" value="Glyco_hydro_15"/>
    <property type="match status" value="2"/>
</dbReference>
<dbReference type="Proteomes" id="UP000199181">
    <property type="component" value="Unassembled WGS sequence"/>
</dbReference>
<dbReference type="Gene3D" id="1.50.10.10">
    <property type="match status" value="1"/>
</dbReference>
<dbReference type="InterPro" id="IPR014718">
    <property type="entry name" value="GH-type_carb-bd"/>
</dbReference>
<evidence type="ECO:0000256" key="1">
    <source>
        <dbReference type="SAM" id="MobiDB-lite"/>
    </source>
</evidence>
<dbReference type="InterPro" id="IPR015220">
    <property type="entry name" value="Glucodextranase_N"/>
</dbReference>
<dbReference type="InterPro" id="IPR012341">
    <property type="entry name" value="6hp_glycosidase-like_sf"/>
</dbReference>
<feature type="domain" description="GH15-like" evidence="2">
    <location>
        <begin position="405"/>
        <end position="711"/>
    </location>
</feature>
<dbReference type="PANTHER" id="PTHR31616">
    <property type="entry name" value="TREHALASE"/>
    <property type="match status" value="1"/>
</dbReference>
<protein>
    <submittedName>
        <fullName evidence="4">Glucoamylase</fullName>
    </submittedName>
</protein>
<gene>
    <name evidence="4" type="ORF">SAMN05443639_10311</name>
</gene>
<evidence type="ECO:0000259" key="2">
    <source>
        <dbReference type="Pfam" id="PF00723"/>
    </source>
</evidence>
<proteinExistence type="predicted"/>
<feature type="domain" description="GH15-like" evidence="2">
    <location>
        <begin position="327"/>
        <end position="389"/>
    </location>
</feature>
<dbReference type="RefSeq" id="WP_245767238.1">
    <property type="nucleotide sequence ID" value="NZ_FOIJ01000003.1"/>
</dbReference>
<feature type="region of interest" description="Disordered" evidence="1">
    <location>
        <begin position="42"/>
        <end position="65"/>
    </location>
</feature>
<sequence>MSLPPMLNVPWGLTRARHRTPSRWPVLLALLVLAGCAGTKTSSAVAPGQPGSAATWTPADKTGFGTSRSETSRVWFTLGARGELTEVYYPTLSTPSVRDVRFVVSDGSTFAELEHAASDSRVEWVDPRSLTFRQVNTARSGKYRLTKTYVTDPERHVVLIQVRFEALSGGPYTLHVVYDPSLSNDGMDDTGTSQDQALLATDGTSASALLASPALTRPSSGYLGVSDGWSDLQNDFTQDWEYTAPNAGNVVQTARLEVDGQDRQLVTLALGFGTTGDEARTAARDSLAAGFYTVADRYAAGWHGYLDGLPRAPASAQPWQATYDVSLMVLAASEDKTYRGAFVASPSMPWVWGNGEVERPSGPYHLVWSRDQYQVATALLAAGDRAGAGRALDHLFQVQQKPDGSFPQNAEVNGKPRWGSLQLDEVALPLVMAWQLGRTDAATYTAHIKKAADFLLANGPVSPQDRWENQGGYSPGTIAAEIAGLVCAADLARRNGDTASAERYEATADSWQQQVDAWTVTTNGPLASHPYYLRVTKDGNPNAATVYSLGDGGPSAVDQRQVVDPSFLELVRLGVKPAKHPAILQTLPVVDAQLGVQTPQGLLWRRYNHDGYGETREGGEWFISEPDTGKTFGRAWPIFAGERGEYALAAGLPAEGYLATMAGSRNAGYMLPEQVWDGRPPTGQPGFVAGQGTFSATPLLWTHAQFVRLAWSLQAGYPIEQPAVVACRYTGICQR</sequence>
<dbReference type="CDD" id="cd07430">
    <property type="entry name" value="GH15_N"/>
    <property type="match status" value="1"/>
</dbReference>
<dbReference type="InterPro" id="IPR011613">
    <property type="entry name" value="GH15-like"/>
</dbReference>
<accession>A0A1I0ELD9</accession>
<reference evidence="5" key="1">
    <citation type="submission" date="2016-10" db="EMBL/GenBank/DDBJ databases">
        <authorList>
            <person name="Varghese N."/>
            <person name="Submissions S."/>
        </authorList>
    </citation>
    <scope>NUCLEOTIDE SEQUENCE [LARGE SCALE GENOMIC DNA]</scope>
    <source>
        <strain evidence="5">DSM 16858</strain>
    </source>
</reference>
<dbReference type="InterPro" id="IPR011013">
    <property type="entry name" value="Gal_mutarotase_sf_dom"/>
</dbReference>
<dbReference type="SUPFAM" id="SSF48208">
    <property type="entry name" value="Six-hairpin glycosidases"/>
    <property type="match status" value="1"/>
</dbReference>
<dbReference type="GO" id="GO:0016757">
    <property type="term" value="F:glycosyltransferase activity"/>
    <property type="evidence" value="ECO:0007669"/>
    <property type="project" value="UniProtKB-ARBA"/>
</dbReference>
<name>A0A1I0ELD9_9BACT</name>
<evidence type="ECO:0000313" key="4">
    <source>
        <dbReference type="EMBL" id="SET45545.1"/>
    </source>
</evidence>
<keyword evidence="5" id="KW-1185">Reference proteome</keyword>
<evidence type="ECO:0000313" key="5">
    <source>
        <dbReference type="Proteomes" id="UP000199181"/>
    </source>
</evidence>
<feature type="domain" description="Glucodextranase N-terminal" evidence="3">
    <location>
        <begin position="46"/>
        <end position="306"/>
    </location>
</feature>